<accession>A0ABR4PGX9</accession>
<gene>
    <name evidence="4" type="ORF">PVAG01_06696</name>
</gene>
<feature type="compositionally biased region" description="Polar residues" evidence="1">
    <location>
        <begin position="236"/>
        <end position="252"/>
    </location>
</feature>
<comment type="caution">
    <text evidence="4">The sequence shown here is derived from an EMBL/GenBank/DDBJ whole genome shotgun (WGS) entry which is preliminary data.</text>
</comment>
<keyword evidence="2" id="KW-0472">Membrane</keyword>
<feature type="region of interest" description="Disordered" evidence="1">
    <location>
        <begin position="232"/>
        <end position="252"/>
    </location>
</feature>
<keyword evidence="2" id="KW-0812">Transmembrane</keyword>
<keyword evidence="5" id="KW-1185">Reference proteome</keyword>
<reference evidence="4 5" key="1">
    <citation type="submission" date="2024-06" db="EMBL/GenBank/DDBJ databases">
        <title>Complete genome of Phlyctema vagabunda strain 19-DSS-EL-015.</title>
        <authorList>
            <person name="Fiorenzani C."/>
        </authorList>
    </citation>
    <scope>NUCLEOTIDE SEQUENCE [LARGE SCALE GENOMIC DNA]</scope>
    <source>
        <strain evidence="4 5">19-DSS-EL-015</strain>
    </source>
</reference>
<dbReference type="EMBL" id="JBFCZG010000005">
    <property type="protein sequence ID" value="KAL3422540.1"/>
    <property type="molecule type" value="Genomic_DNA"/>
</dbReference>
<organism evidence="4 5">
    <name type="scientific">Phlyctema vagabunda</name>
    <dbReference type="NCBI Taxonomy" id="108571"/>
    <lineage>
        <taxon>Eukaryota</taxon>
        <taxon>Fungi</taxon>
        <taxon>Dikarya</taxon>
        <taxon>Ascomycota</taxon>
        <taxon>Pezizomycotina</taxon>
        <taxon>Leotiomycetes</taxon>
        <taxon>Helotiales</taxon>
        <taxon>Dermateaceae</taxon>
        <taxon>Phlyctema</taxon>
    </lineage>
</organism>
<evidence type="ECO:0000313" key="5">
    <source>
        <dbReference type="Proteomes" id="UP001629113"/>
    </source>
</evidence>
<evidence type="ECO:0000256" key="1">
    <source>
        <dbReference type="SAM" id="MobiDB-lite"/>
    </source>
</evidence>
<dbReference type="Proteomes" id="UP001629113">
    <property type="component" value="Unassembled WGS sequence"/>
</dbReference>
<evidence type="ECO:0000256" key="2">
    <source>
        <dbReference type="SAM" id="Phobius"/>
    </source>
</evidence>
<feature type="transmembrane region" description="Helical" evidence="2">
    <location>
        <begin position="193"/>
        <end position="215"/>
    </location>
</feature>
<evidence type="ECO:0000313" key="4">
    <source>
        <dbReference type="EMBL" id="KAL3422540.1"/>
    </source>
</evidence>
<proteinExistence type="predicted"/>
<evidence type="ECO:0000256" key="3">
    <source>
        <dbReference type="SAM" id="SignalP"/>
    </source>
</evidence>
<sequence>MMSFLQTYIFFLLVSCIAARYGALPVPDSLSPRYALGVLPQLEDRQNGCALNSHSCMDINSDACCLNTQYCYIDPSDSVKCCAIGSPCDNECSLPSQYRCGEVTAVVSELVTTTASCCERTCTSLGAFLCGSNCCDSGASCSEGQCKTTSSSTVVVQMSSTTANTAAQRTGSQATDGSTAVATDSGLSPGAKAGIGVGISIVFLLMGAAIVWFCVVHRRMVLQSEGSSAEPAMSEANINHSSPTHPGSNNYFGTDTTSGAYANDDFQVTSATSTNYDRGVPLNPQSPGDITSPVELDSEVMPYLKGNPKSQKIVVQCTELS</sequence>
<keyword evidence="2" id="KW-1133">Transmembrane helix</keyword>
<feature type="signal peptide" evidence="3">
    <location>
        <begin position="1"/>
        <end position="19"/>
    </location>
</feature>
<keyword evidence="3" id="KW-0732">Signal</keyword>
<protein>
    <submittedName>
        <fullName evidence="4">Uncharacterized protein</fullName>
    </submittedName>
</protein>
<feature type="chain" id="PRO_5047050092" evidence="3">
    <location>
        <begin position="20"/>
        <end position="321"/>
    </location>
</feature>
<name>A0ABR4PGX9_9HELO</name>